<feature type="domain" description="DUF4352" evidence="2">
    <location>
        <begin position="37"/>
        <end position="156"/>
    </location>
</feature>
<proteinExistence type="predicted"/>
<dbReference type="AlphaFoldDB" id="K0F1K9"/>
<evidence type="ECO:0000313" key="4">
    <source>
        <dbReference type="Proteomes" id="UP000006304"/>
    </source>
</evidence>
<evidence type="ECO:0000313" key="3">
    <source>
        <dbReference type="EMBL" id="AFU03274.1"/>
    </source>
</evidence>
<dbReference type="Gene3D" id="2.60.40.1240">
    <property type="match status" value="1"/>
</dbReference>
<sequence>MLGVFVLIAALFVGCIALVSNEVSKVDDKRTTTEPAGTEVRDGKFAFLVTGVDPPVTTVGDNEFLKEDAQGEFILVRVDVSNIGSEPQTYFADNQKLIDDQGRSFTNDTAAELAVNPQLIGEINPGNKVAVTIVFDVPKGTAPAAIEFHDSMFSGGVRVALK</sequence>
<dbReference type="HOGENOM" id="CLU_072584_4_0_11"/>
<dbReference type="Proteomes" id="UP000006304">
    <property type="component" value="Chromosome"/>
</dbReference>
<dbReference type="Pfam" id="PF11611">
    <property type="entry name" value="DUF4352"/>
    <property type="match status" value="1"/>
</dbReference>
<reference evidence="3 4" key="1">
    <citation type="journal article" date="2012" name="J. Bacteriol.">
        <title>Complete genome sequence of Nocardia brasiliensis HUJEG-1.</title>
        <authorList>
            <person name="Vera-Cabrera L."/>
            <person name="Ortiz-Lopez R."/>
            <person name="Elizondo-Gonzalez R."/>
            <person name="Perez-Maya A.A."/>
            <person name="Ocampo-Candiani J."/>
        </authorList>
    </citation>
    <scope>NUCLEOTIDE SEQUENCE [LARGE SCALE GENOMIC DNA]</scope>
    <source>
        <strain evidence="4">ATCC 700358</strain>
    </source>
</reference>
<dbReference type="InterPro" id="IPR029050">
    <property type="entry name" value="Immunoprotect_excell_Ig-like"/>
</dbReference>
<organism evidence="3 4">
    <name type="scientific">Nocardia brasiliensis (strain ATCC 700358 / HUJEG-1)</name>
    <dbReference type="NCBI Taxonomy" id="1133849"/>
    <lineage>
        <taxon>Bacteria</taxon>
        <taxon>Bacillati</taxon>
        <taxon>Actinomycetota</taxon>
        <taxon>Actinomycetes</taxon>
        <taxon>Mycobacteriales</taxon>
        <taxon>Nocardiaceae</taxon>
        <taxon>Nocardia</taxon>
    </lineage>
</organism>
<gene>
    <name evidence="3" type="ORF">O3I_026625</name>
</gene>
<dbReference type="STRING" id="1133849.O3I_026625"/>
<accession>K0F1K9</accession>
<keyword evidence="1" id="KW-0732">Signal</keyword>
<dbReference type="KEGG" id="nbr:O3I_026625"/>
<dbReference type="InterPro" id="IPR029051">
    <property type="entry name" value="DUF4352"/>
</dbReference>
<dbReference type="EMBL" id="CP003876">
    <property type="protein sequence ID" value="AFU03274.1"/>
    <property type="molecule type" value="Genomic_DNA"/>
</dbReference>
<protein>
    <recommendedName>
        <fullName evidence="2">DUF4352 domain-containing protein</fullName>
    </recommendedName>
</protein>
<evidence type="ECO:0000256" key="1">
    <source>
        <dbReference type="ARBA" id="ARBA00022729"/>
    </source>
</evidence>
<keyword evidence="4" id="KW-1185">Reference proteome</keyword>
<name>K0F1K9_NOCB7</name>
<evidence type="ECO:0000259" key="2">
    <source>
        <dbReference type="Pfam" id="PF11611"/>
    </source>
</evidence>
<dbReference type="eggNOG" id="COG0515">
    <property type="taxonomic scope" value="Bacteria"/>
</dbReference>